<evidence type="ECO:0000256" key="4">
    <source>
        <dbReference type="ARBA" id="ARBA00023263"/>
    </source>
</evidence>
<dbReference type="InterPro" id="IPR000259">
    <property type="entry name" value="Adhesion_dom_fimbrial"/>
</dbReference>
<dbReference type="InterPro" id="IPR050263">
    <property type="entry name" value="Bact_Fimbrial_Adh_Pro"/>
</dbReference>
<organism evidence="7 8">
    <name type="scientific">Collimonas arenae</name>
    <dbReference type="NCBI Taxonomy" id="279058"/>
    <lineage>
        <taxon>Bacteria</taxon>
        <taxon>Pseudomonadati</taxon>
        <taxon>Pseudomonadota</taxon>
        <taxon>Betaproteobacteria</taxon>
        <taxon>Burkholderiales</taxon>
        <taxon>Oxalobacteraceae</taxon>
        <taxon>Collimonas</taxon>
    </lineage>
</organism>
<evidence type="ECO:0000313" key="8">
    <source>
        <dbReference type="Proteomes" id="UP000030302"/>
    </source>
</evidence>
<dbReference type="OrthoDB" id="8678921at2"/>
<comment type="similarity">
    <text evidence="2">Belongs to the fimbrial protein family.</text>
</comment>
<evidence type="ECO:0000313" key="7">
    <source>
        <dbReference type="EMBL" id="AIY42319.1"/>
    </source>
</evidence>
<dbReference type="EMBL" id="CP009962">
    <property type="protein sequence ID" value="AIY42319.1"/>
    <property type="molecule type" value="Genomic_DNA"/>
</dbReference>
<keyword evidence="4" id="KW-0281">Fimbrium</keyword>
<name>A0A0A1FFA1_9BURK</name>
<dbReference type="PANTHER" id="PTHR33420">
    <property type="entry name" value="FIMBRIAL SUBUNIT ELFA-RELATED"/>
    <property type="match status" value="1"/>
</dbReference>
<dbReference type="HOGENOM" id="CLU_058392_0_2_4"/>
<evidence type="ECO:0000256" key="2">
    <source>
        <dbReference type="ARBA" id="ARBA00006671"/>
    </source>
</evidence>
<gene>
    <name evidence="7" type="ORF">LT85_3161</name>
</gene>
<evidence type="ECO:0000259" key="5">
    <source>
        <dbReference type="Pfam" id="PF00419"/>
    </source>
</evidence>
<dbReference type="SUPFAM" id="SSF49401">
    <property type="entry name" value="Bacterial adhesins"/>
    <property type="match status" value="1"/>
</dbReference>
<evidence type="ECO:0000256" key="1">
    <source>
        <dbReference type="ARBA" id="ARBA00004561"/>
    </source>
</evidence>
<dbReference type="Gene3D" id="2.60.40.1090">
    <property type="entry name" value="Fimbrial-type adhesion domain"/>
    <property type="match status" value="1"/>
</dbReference>
<dbReference type="InterPro" id="IPR036937">
    <property type="entry name" value="Adhesion_dom_fimbrial_sf"/>
</dbReference>
<evidence type="ECO:0000256" key="3">
    <source>
        <dbReference type="ARBA" id="ARBA00022729"/>
    </source>
</evidence>
<comment type="subcellular location">
    <subcellularLocation>
        <location evidence="1">Fimbrium</location>
    </subcellularLocation>
</comment>
<dbReference type="PANTHER" id="PTHR33420:SF12">
    <property type="entry name" value="FIMBRIN-LIKE PROTEIN FIMI-RELATED"/>
    <property type="match status" value="1"/>
</dbReference>
<dbReference type="InterPro" id="IPR054160">
    <property type="entry name" value="MrkD_recept-bd"/>
</dbReference>
<dbReference type="GO" id="GO:0009289">
    <property type="term" value="C:pilus"/>
    <property type="evidence" value="ECO:0007669"/>
    <property type="project" value="UniProtKB-SubCell"/>
</dbReference>
<dbReference type="RefSeq" id="WP_052135234.1">
    <property type="nucleotide sequence ID" value="NZ_CP009962.1"/>
</dbReference>
<sequence>MKRAQTTIARFNGVLAWLASLGLLALLSLFFISDAKAACVRPAGATEKIIQMDIGTVVIPNNLAIGGAIIPPKQFTIPISGASEPAWTCVGGGTATGSMLQGTPVPGMPNVYTTAVAGVGIRLSRQITGIGQTYYPHVLTWSTTTNVVFQSPSYFTVELIKIAAKTGNGPLASGTYTTYVGNGDGKSAITSILSGNGITIITPSCTVDAGSKNVVVNFGSVSTGSFKGIDTPAGNQPFNIKLNCQSGENAQNTILLSLSATQDPSNKAGVLQLTQGTGVATGVGIQILDKNSQPVKFGTAATVGPSADIQYVVPFTARYYQTAGAITTGPANGTATFTVSYQ</sequence>
<keyword evidence="8" id="KW-1185">Reference proteome</keyword>
<dbReference type="GO" id="GO:0043709">
    <property type="term" value="P:cell adhesion involved in single-species biofilm formation"/>
    <property type="evidence" value="ECO:0007669"/>
    <property type="project" value="TreeGrafter"/>
</dbReference>
<reference evidence="8" key="1">
    <citation type="journal article" date="2014" name="Soil Biol. Biochem.">
        <title>Structure and function of bacterial communities in ageing soils: Insights from the Mendocino ecological staircase.</title>
        <authorList>
            <person name="Uroz S."/>
            <person name="Tech J.J."/>
            <person name="Sawaya N.A."/>
            <person name="Frey-Klett P."/>
            <person name="Leveau J.H.J."/>
        </authorList>
    </citation>
    <scope>NUCLEOTIDE SEQUENCE [LARGE SCALE GENOMIC DNA]</scope>
    <source>
        <strain evidence="8">Cal35</strain>
    </source>
</reference>
<dbReference type="Pfam" id="PF22003">
    <property type="entry name" value="MrkDrd"/>
    <property type="match status" value="1"/>
</dbReference>
<dbReference type="Pfam" id="PF00419">
    <property type="entry name" value="Fimbrial"/>
    <property type="match status" value="1"/>
</dbReference>
<proteinExistence type="inferred from homology"/>
<dbReference type="Gene3D" id="2.60.40.3310">
    <property type="match status" value="1"/>
</dbReference>
<protein>
    <submittedName>
        <fullName evidence="7">Fimbrial adhesin</fullName>
    </submittedName>
</protein>
<dbReference type="KEGG" id="care:LT85_3161"/>
<keyword evidence="3" id="KW-0732">Signal</keyword>
<accession>A0A0A1FFA1</accession>
<feature type="domain" description="Fimbrial-type adhesion" evidence="5">
    <location>
        <begin position="199"/>
        <end position="342"/>
    </location>
</feature>
<dbReference type="STRING" id="279058.LT85_3161"/>
<evidence type="ECO:0000259" key="6">
    <source>
        <dbReference type="Pfam" id="PF22003"/>
    </source>
</evidence>
<feature type="domain" description="MrkD-like receptor binding" evidence="6">
    <location>
        <begin position="50"/>
        <end position="196"/>
    </location>
</feature>
<dbReference type="AlphaFoldDB" id="A0A0A1FFA1"/>
<dbReference type="InterPro" id="IPR008966">
    <property type="entry name" value="Adhesion_dom_sf"/>
</dbReference>
<dbReference type="Proteomes" id="UP000030302">
    <property type="component" value="Chromosome"/>
</dbReference>